<protein>
    <recommendedName>
        <fullName evidence="1">Phage terminase large subunit N-terminal domain-containing protein</fullName>
    </recommendedName>
</protein>
<feature type="domain" description="Phage terminase large subunit N-terminal" evidence="1">
    <location>
        <begin position="25"/>
        <end position="217"/>
    </location>
</feature>
<dbReference type="PANTHER" id="PTHR39184:SF1">
    <property type="entry name" value="PBSX PHAGE TERMINASE LARGE SUBUNIT"/>
    <property type="match status" value="1"/>
</dbReference>
<dbReference type="PANTHER" id="PTHR39184">
    <property type="match status" value="1"/>
</dbReference>
<dbReference type="InterPro" id="IPR052380">
    <property type="entry name" value="Viral_DNA_packaging_terminase"/>
</dbReference>
<reference evidence="2 3" key="1">
    <citation type="submission" date="2014-11" db="EMBL/GenBank/DDBJ databases">
        <title>Whole genome shotgun sequence of Sphingomonas parapaucimobilis NBRC 15100.</title>
        <authorList>
            <person name="Katano-Makiyama Y."/>
            <person name="Hosoyama A."/>
            <person name="Hashimoto M."/>
            <person name="Hosoyama Y."/>
            <person name="Noguchi M."/>
            <person name="Numata M."/>
            <person name="Tsuchikane K."/>
            <person name="Hirakata S."/>
            <person name="Uohara A."/>
            <person name="Shimodaira J."/>
            <person name="Ohji S."/>
            <person name="Ichikawa N."/>
            <person name="Kimura A."/>
            <person name="Yamazoe A."/>
            <person name="Fujita N."/>
        </authorList>
    </citation>
    <scope>NUCLEOTIDE SEQUENCE [LARGE SCALE GENOMIC DNA]</scope>
    <source>
        <strain evidence="2 3">NBRC 15100</strain>
    </source>
</reference>
<dbReference type="InterPro" id="IPR035412">
    <property type="entry name" value="Terminase_L_N"/>
</dbReference>
<sequence length="432" mass="48875">MTVAQLRLPAKLVPVFQGDADVRGAHGGRGSAKTRSFALMTAVRAYKWDMEGRQGIILCARQFMNSLSDSSLEEIKAAIRETEWLAPHFDIGETYIRTKSGRISYSFVGLSRNLNSIKSKFRILLAWIDEAEPVTEEAWIKLIPTLREEDSELWLTWNPERKTSATNTRFRHANDNDRTRIVELNWRDNPWFPDILDRVRQKDQRERPDQYPHIWEGDFLTVVEGAYYAKALTVARAEGRIGRVAADPLMTMRAIWDIGGTGAKADATSIWIAQYIGREIRFLDYYEAVGQPLATHVHWLREKGYGKALCVLPHDGAQHDKIQQTTYEGALQEAGFSTQVIPNQGAGAAMQRVETARRLFPQMWFDDVRCAGGLEAIGWYHEKRDEERGIGLGPNHDWSSHGADAFGLAAVAYAPPQQARTIDYSQLSRGIV</sequence>
<dbReference type="Gene3D" id="3.40.50.300">
    <property type="entry name" value="P-loop containing nucleotide triphosphate hydrolases"/>
    <property type="match status" value="1"/>
</dbReference>
<name>A0A0A1WA89_9SPHN</name>
<dbReference type="Pfam" id="PF04466">
    <property type="entry name" value="Terminase_3"/>
    <property type="match status" value="1"/>
</dbReference>
<dbReference type="OrthoDB" id="479677at2"/>
<evidence type="ECO:0000313" key="3">
    <source>
        <dbReference type="Proteomes" id="UP000032305"/>
    </source>
</evidence>
<dbReference type="eggNOG" id="COG1783">
    <property type="taxonomic scope" value="Bacteria"/>
</dbReference>
<accession>A0A0A1WA89</accession>
<dbReference type="EMBL" id="BBPI01000069">
    <property type="protein sequence ID" value="GAM01916.1"/>
    <property type="molecule type" value="Genomic_DNA"/>
</dbReference>
<dbReference type="AlphaFoldDB" id="A0A0A1WA89"/>
<evidence type="ECO:0000313" key="2">
    <source>
        <dbReference type="EMBL" id="GAM01916.1"/>
    </source>
</evidence>
<comment type="caution">
    <text evidence="2">The sequence shown here is derived from an EMBL/GenBank/DDBJ whole genome shotgun (WGS) entry which is preliminary data.</text>
</comment>
<dbReference type="InterPro" id="IPR027417">
    <property type="entry name" value="P-loop_NTPase"/>
</dbReference>
<organism evidence="2 3">
    <name type="scientific">Sphingomonas parapaucimobilis NBRC 15100</name>
    <dbReference type="NCBI Taxonomy" id="1219049"/>
    <lineage>
        <taxon>Bacteria</taxon>
        <taxon>Pseudomonadati</taxon>
        <taxon>Pseudomonadota</taxon>
        <taxon>Alphaproteobacteria</taxon>
        <taxon>Sphingomonadales</taxon>
        <taxon>Sphingomonadaceae</taxon>
        <taxon>Sphingomonas</taxon>
    </lineage>
</organism>
<keyword evidence="3" id="KW-1185">Reference proteome</keyword>
<gene>
    <name evidence="2" type="ORF">SP5_069_01600</name>
</gene>
<proteinExistence type="predicted"/>
<dbReference type="RefSeq" id="WP_042489337.1">
    <property type="nucleotide sequence ID" value="NZ_BBPI01000069.1"/>
</dbReference>
<dbReference type="Proteomes" id="UP000032305">
    <property type="component" value="Unassembled WGS sequence"/>
</dbReference>
<evidence type="ECO:0000259" key="1">
    <source>
        <dbReference type="Pfam" id="PF04466"/>
    </source>
</evidence>